<evidence type="ECO:0000259" key="7">
    <source>
        <dbReference type="Pfam" id="PF18158"/>
    </source>
</evidence>
<dbReference type="OrthoDB" id="9771038at2"/>
<feature type="domain" description="Adaptive response protein AidB N-terminal" evidence="7">
    <location>
        <begin position="13"/>
        <end position="167"/>
    </location>
</feature>
<reference evidence="8 9" key="1">
    <citation type="journal article" date="2014" name="Int. J. Syst. Evol. Microbiol.">
        <title>Complete genome sequence of Corynebacterium casei LMG S-19264T (=DSM 44701T), isolated from a smear-ripened cheese.</title>
        <authorList>
            <consortium name="US DOE Joint Genome Institute (JGI-PGF)"/>
            <person name="Walter F."/>
            <person name="Albersmeier A."/>
            <person name="Kalinowski J."/>
            <person name="Ruckert C."/>
        </authorList>
    </citation>
    <scope>NUCLEOTIDE SEQUENCE [LARGE SCALE GENOMIC DNA]</scope>
    <source>
        <strain evidence="8 9">CGMCC 1.15896</strain>
    </source>
</reference>
<keyword evidence="9" id="KW-1185">Reference proteome</keyword>
<keyword evidence="3 4" id="KW-0274">FAD</keyword>
<comment type="similarity">
    <text evidence="1 4">Belongs to the acyl-CoA dehydrogenase family.</text>
</comment>
<dbReference type="AlphaFoldDB" id="A0A916VW67"/>
<dbReference type="InterPro" id="IPR009075">
    <property type="entry name" value="AcylCo_DH/oxidase_C"/>
</dbReference>
<organism evidence="8 9">
    <name type="scientific">Pelagibacterium lentulum</name>
    <dbReference type="NCBI Taxonomy" id="2029865"/>
    <lineage>
        <taxon>Bacteria</taxon>
        <taxon>Pseudomonadati</taxon>
        <taxon>Pseudomonadota</taxon>
        <taxon>Alphaproteobacteria</taxon>
        <taxon>Hyphomicrobiales</taxon>
        <taxon>Devosiaceae</taxon>
        <taxon>Pelagibacterium</taxon>
    </lineage>
</organism>
<dbReference type="InterPro" id="IPR052904">
    <property type="entry name" value="Acyl-CoA_dehydrogenase-like"/>
</dbReference>
<dbReference type="Pfam" id="PF18158">
    <property type="entry name" value="AidB_N"/>
    <property type="match status" value="1"/>
</dbReference>
<comment type="cofactor">
    <cofactor evidence="4">
        <name>FAD</name>
        <dbReference type="ChEBI" id="CHEBI:57692"/>
    </cofactor>
</comment>
<keyword evidence="2 4" id="KW-0285">Flavoprotein</keyword>
<dbReference type="Gene3D" id="2.40.110.20">
    <property type="match status" value="1"/>
</dbReference>
<dbReference type="PANTHER" id="PTHR42707">
    <property type="entry name" value="ACYL-COA DEHYDROGENASE"/>
    <property type="match status" value="1"/>
</dbReference>
<dbReference type="RefSeq" id="WP_127072895.1">
    <property type="nucleotide sequence ID" value="NZ_BMKB01000002.1"/>
</dbReference>
<feature type="domain" description="Acyl-CoA oxidase/dehydrogenase middle" evidence="6">
    <location>
        <begin position="182"/>
        <end position="273"/>
    </location>
</feature>
<evidence type="ECO:0000259" key="5">
    <source>
        <dbReference type="Pfam" id="PF00441"/>
    </source>
</evidence>
<dbReference type="InterPro" id="IPR041504">
    <property type="entry name" value="AidB_N"/>
</dbReference>
<evidence type="ECO:0000256" key="1">
    <source>
        <dbReference type="ARBA" id="ARBA00009347"/>
    </source>
</evidence>
<comment type="caution">
    <text evidence="8">The sequence shown here is derived from an EMBL/GenBank/DDBJ whole genome shotgun (WGS) entry which is preliminary data.</text>
</comment>
<dbReference type="SUPFAM" id="SSF47203">
    <property type="entry name" value="Acyl-CoA dehydrogenase C-terminal domain-like"/>
    <property type="match status" value="1"/>
</dbReference>
<evidence type="ECO:0000259" key="6">
    <source>
        <dbReference type="Pfam" id="PF02770"/>
    </source>
</evidence>
<dbReference type="Pfam" id="PF00441">
    <property type="entry name" value="Acyl-CoA_dh_1"/>
    <property type="match status" value="1"/>
</dbReference>
<evidence type="ECO:0000313" key="8">
    <source>
        <dbReference type="EMBL" id="GGA45614.1"/>
    </source>
</evidence>
<feature type="domain" description="Acyl-CoA dehydrogenase/oxidase C-terminal" evidence="5">
    <location>
        <begin position="285"/>
        <end position="440"/>
    </location>
</feature>
<evidence type="ECO:0000256" key="3">
    <source>
        <dbReference type="ARBA" id="ARBA00022827"/>
    </source>
</evidence>
<dbReference type="PANTHER" id="PTHR42707:SF3">
    <property type="entry name" value="ACYL-COA DEHYDROGENASE AIDB-RELATED"/>
    <property type="match status" value="1"/>
</dbReference>
<proteinExistence type="inferred from homology"/>
<gene>
    <name evidence="8" type="ORF">GCM10011499_14170</name>
</gene>
<dbReference type="InterPro" id="IPR009100">
    <property type="entry name" value="AcylCoA_DH/oxidase_NM_dom_sf"/>
</dbReference>
<dbReference type="SUPFAM" id="SSF56645">
    <property type="entry name" value="Acyl-CoA dehydrogenase NM domain-like"/>
    <property type="match status" value="1"/>
</dbReference>
<evidence type="ECO:0000256" key="2">
    <source>
        <dbReference type="ARBA" id="ARBA00022630"/>
    </source>
</evidence>
<keyword evidence="4" id="KW-0560">Oxidoreductase</keyword>
<dbReference type="Gene3D" id="1.20.140.10">
    <property type="entry name" value="Butyryl-CoA Dehydrogenase, subunit A, domain 3"/>
    <property type="match status" value="1"/>
</dbReference>
<dbReference type="EMBL" id="BMKB01000002">
    <property type="protein sequence ID" value="GGA45614.1"/>
    <property type="molecule type" value="Genomic_DNA"/>
</dbReference>
<dbReference type="InterPro" id="IPR006091">
    <property type="entry name" value="Acyl-CoA_Oxase/DH_mid-dom"/>
</dbReference>
<dbReference type="GO" id="GO:0003995">
    <property type="term" value="F:acyl-CoA dehydrogenase activity"/>
    <property type="evidence" value="ECO:0007669"/>
    <property type="project" value="TreeGrafter"/>
</dbReference>
<dbReference type="Proteomes" id="UP000596977">
    <property type="component" value="Unassembled WGS sequence"/>
</dbReference>
<evidence type="ECO:0000313" key="9">
    <source>
        <dbReference type="Proteomes" id="UP000596977"/>
    </source>
</evidence>
<evidence type="ECO:0000256" key="4">
    <source>
        <dbReference type="RuleBase" id="RU362125"/>
    </source>
</evidence>
<dbReference type="Gene3D" id="6.10.250.600">
    <property type="match status" value="1"/>
</dbReference>
<sequence length="540" mass="58136">MARKSVDPFAVFNQPAPRGDIALWSGDLLLRNALGDTAPTALTAVKQLAEELGSAEMAARGHRLVTGPGPELKAFDTGGRRLNQVIYPDTYHALMSVGLEAGYAALPWIDDTVGGHAAHAAMVYLMSQIEPGTCCPMTMTYAAIPALAKGDGLAARLKALARARSYDGSDRPIDAKHAATIGMAMTEKQGGSDIRANTTFAEPAEDAYRLYGHKWFCSAPMSDAFLTLAQLPQGLTCFIVPRWQPDGTRNAMHLMALKNKLGNRANASAEIEYHGAYAEMLGQPGDGIRTILEMVHHTRLDTATAPAGLMRRALIEARYWAENRSVFGKPLLRQPLMQSVLADLTLEWMGAFTLSMRVAKAFDNSANDPAQAAFARLAVALAKYWNNKRCPLVTAEAMECLGGMGYIEDTPMPWLYREAPLNAIWEGSGNIICLDVLRTIAKVPEALNALFTELQGAKGADRTYDLALDALQSQIAQASEATARSLTERMALLLQASLLLRQPNALAGEIFAQTRLGGDWGHTLGTLPPGTDTGAIVSAI</sequence>
<name>A0A916VW67_9HYPH</name>
<accession>A0A916VW67</accession>
<dbReference type="InterPro" id="IPR036250">
    <property type="entry name" value="AcylCo_DH-like_C"/>
</dbReference>
<protein>
    <submittedName>
        <fullName evidence="8">Acyl-CoA dehydrogenase</fullName>
    </submittedName>
</protein>
<dbReference type="Pfam" id="PF02770">
    <property type="entry name" value="Acyl-CoA_dh_M"/>
    <property type="match status" value="1"/>
</dbReference>